<organism evidence="1 2">
    <name type="scientific">Paspalum notatum var. saurae</name>
    <dbReference type="NCBI Taxonomy" id="547442"/>
    <lineage>
        <taxon>Eukaryota</taxon>
        <taxon>Viridiplantae</taxon>
        <taxon>Streptophyta</taxon>
        <taxon>Embryophyta</taxon>
        <taxon>Tracheophyta</taxon>
        <taxon>Spermatophyta</taxon>
        <taxon>Magnoliopsida</taxon>
        <taxon>Liliopsida</taxon>
        <taxon>Poales</taxon>
        <taxon>Poaceae</taxon>
        <taxon>PACMAD clade</taxon>
        <taxon>Panicoideae</taxon>
        <taxon>Andropogonodae</taxon>
        <taxon>Paspaleae</taxon>
        <taxon>Paspalinae</taxon>
        <taxon>Paspalum</taxon>
    </lineage>
</organism>
<dbReference type="Proteomes" id="UP001341281">
    <property type="component" value="Chromosome 03"/>
</dbReference>
<protein>
    <submittedName>
        <fullName evidence="1">Uncharacterized protein</fullName>
    </submittedName>
</protein>
<gene>
    <name evidence="1" type="ORF">U9M48_013975</name>
</gene>
<sequence>MEGKLQIKERDKPMEMKPLPVPYVTARVPEKTIHLYQLFAKNDLAEDMYLKEDGMADALLPGGLAKVRDMNSMMRNFTKVFREFSARCMQEYKIKGYLEQCCPADANLHHNSRPIDQGK</sequence>
<evidence type="ECO:0000313" key="1">
    <source>
        <dbReference type="EMBL" id="WVZ64466.1"/>
    </source>
</evidence>
<dbReference type="AlphaFoldDB" id="A0AAQ3WK89"/>
<accession>A0AAQ3WK89</accession>
<name>A0AAQ3WK89_PASNO</name>
<keyword evidence="2" id="KW-1185">Reference proteome</keyword>
<evidence type="ECO:0000313" key="2">
    <source>
        <dbReference type="Proteomes" id="UP001341281"/>
    </source>
</evidence>
<reference evidence="1 2" key="1">
    <citation type="submission" date="2024-02" db="EMBL/GenBank/DDBJ databases">
        <title>High-quality chromosome-scale genome assembly of Pensacola bahiagrass (Paspalum notatum Flugge var. saurae).</title>
        <authorList>
            <person name="Vega J.M."/>
            <person name="Podio M."/>
            <person name="Orjuela J."/>
            <person name="Siena L.A."/>
            <person name="Pessino S.C."/>
            <person name="Combes M.C."/>
            <person name="Mariac C."/>
            <person name="Albertini E."/>
            <person name="Pupilli F."/>
            <person name="Ortiz J.P.A."/>
            <person name="Leblanc O."/>
        </authorList>
    </citation>
    <scope>NUCLEOTIDE SEQUENCE [LARGE SCALE GENOMIC DNA]</scope>
    <source>
        <strain evidence="1">R1</strain>
        <tissue evidence="1">Leaf</tissue>
    </source>
</reference>
<proteinExistence type="predicted"/>
<dbReference type="EMBL" id="CP144747">
    <property type="protein sequence ID" value="WVZ64466.1"/>
    <property type="molecule type" value="Genomic_DNA"/>
</dbReference>